<keyword evidence="8" id="KW-0732">Signal</keyword>
<protein>
    <recommendedName>
        <fullName evidence="3 6">peptidylprolyl isomerase</fullName>
        <ecNumber evidence="3 6">5.2.1.8</ecNumber>
    </recommendedName>
</protein>
<dbReference type="Proteomes" id="UP000035265">
    <property type="component" value="Unassembled WGS sequence"/>
</dbReference>
<dbReference type="RefSeq" id="WP_047232917.1">
    <property type="nucleotide sequence ID" value="NZ_JNBQ01000011.1"/>
</dbReference>
<dbReference type="EMBL" id="JNBQ01000011">
    <property type="protein sequence ID" value="KLN34683.1"/>
    <property type="molecule type" value="Genomic_DNA"/>
</dbReference>
<organism evidence="10 11">
    <name type="scientific">Cellulosimicrobium funkei</name>
    <dbReference type="NCBI Taxonomy" id="264251"/>
    <lineage>
        <taxon>Bacteria</taxon>
        <taxon>Bacillati</taxon>
        <taxon>Actinomycetota</taxon>
        <taxon>Actinomycetes</taxon>
        <taxon>Micrococcales</taxon>
        <taxon>Promicromonosporaceae</taxon>
        <taxon>Cellulosimicrobium</taxon>
    </lineage>
</organism>
<feature type="chain" id="PRO_5038551212" description="peptidylprolyl isomerase" evidence="8">
    <location>
        <begin position="22"/>
        <end position="327"/>
    </location>
</feature>
<dbReference type="PROSITE" id="PS50059">
    <property type="entry name" value="FKBP_PPIASE"/>
    <property type="match status" value="1"/>
</dbReference>
<reference evidence="10 11" key="1">
    <citation type="submission" date="2014-05" db="EMBL/GenBank/DDBJ databases">
        <title>Cellulosimicrobium funkei U11 genome.</title>
        <authorList>
            <person name="Hu C."/>
            <person name="Gong Y."/>
            <person name="Wan W."/>
            <person name="Jiang M."/>
        </authorList>
    </citation>
    <scope>NUCLEOTIDE SEQUENCE [LARGE SCALE GENOMIC DNA]</scope>
    <source>
        <strain evidence="10 11">U11</strain>
    </source>
</reference>
<feature type="region of interest" description="Disordered" evidence="7">
    <location>
        <begin position="24"/>
        <end position="50"/>
    </location>
</feature>
<feature type="signal peptide" evidence="8">
    <location>
        <begin position="1"/>
        <end position="21"/>
    </location>
</feature>
<comment type="caution">
    <text evidence="10">The sequence shown here is derived from an EMBL/GenBank/DDBJ whole genome shotgun (WGS) entry which is preliminary data.</text>
</comment>
<dbReference type="SUPFAM" id="SSF54534">
    <property type="entry name" value="FKBP-like"/>
    <property type="match status" value="2"/>
</dbReference>
<dbReference type="STRING" id="264251.FB00_10975"/>
<evidence type="ECO:0000256" key="7">
    <source>
        <dbReference type="SAM" id="MobiDB-lite"/>
    </source>
</evidence>
<proteinExistence type="inferred from homology"/>
<comment type="similarity">
    <text evidence="2">Belongs to the FKBP-type PPIase family.</text>
</comment>
<dbReference type="AlphaFoldDB" id="A0A0H2KNC6"/>
<evidence type="ECO:0000256" key="8">
    <source>
        <dbReference type="SAM" id="SignalP"/>
    </source>
</evidence>
<feature type="domain" description="PPIase FKBP-type" evidence="9">
    <location>
        <begin position="240"/>
        <end position="327"/>
    </location>
</feature>
<evidence type="ECO:0000256" key="1">
    <source>
        <dbReference type="ARBA" id="ARBA00000971"/>
    </source>
</evidence>
<evidence type="ECO:0000256" key="6">
    <source>
        <dbReference type="PROSITE-ProRule" id="PRU00277"/>
    </source>
</evidence>
<dbReference type="InterPro" id="IPR046357">
    <property type="entry name" value="PPIase_dom_sf"/>
</dbReference>
<sequence length="327" mass="33474">MKHRTLRGVAALTLGAALVLSGCSSEGGSGDETSPSPSETDSADAATSAPEDVAALEAVTVTGDPGAEPTVEFETPFEVSGAAAISLNDGDGDEIAKGQEVTLHQAAYSGADGSKVGSTWVDDSAQSVPLDDSVYPQLIEVLVGKKVGTRFLFAAPGQDGTAILTVGEVTAVKDAPVAPDPADVPDRAEGEAVTPAEGLPVVTLDDTGKPSIEIPEGYTAPTELVVQPLIKGTGPEVTEDQTVIAHYTGWKLDGEQFDSSWDRGEPSTFPLSGVVAGWTQGLSGQTVGSQVLLVIPPSLGYGEKSDENTHELAGETLVFVVDILAAY</sequence>
<feature type="compositionally biased region" description="Low complexity" evidence="7">
    <location>
        <begin position="31"/>
        <end position="50"/>
    </location>
</feature>
<dbReference type="PANTHER" id="PTHR43811:SF19">
    <property type="entry name" value="39 KDA FK506-BINDING NUCLEAR PROTEIN"/>
    <property type="match status" value="1"/>
</dbReference>
<gene>
    <name evidence="10" type="ORF">FB00_10975</name>
</gene>
<evidence type="ECO:0000259" key="9">
    <source>
        <dbReference type="PROSITE" id="PS50059"/>
    </source>
</evidence>
<keyword evidence="4 6" id="KW-0697">Rotamase</keyword>
<evidence type="ECO:0000256" key="5">
    <source>
        <dbReference type="ARBA" id="ARBA00023235"/>
    </source>
</evidence>
<dbReference type="InterPro" id="IPR001179">
    <property type="entry name" value="PPIase_FKBP_dom"/>
</dbReference>
<dbReference type="Pfam" id="PF00254">
    <property type="entry name" value="FKBP_C"/>
    <property type="match status" value="1"/>
</dbReference>
<name>A0A0H2KNC6_9MICO</name>
<dbReference type="EC" id="5.2.1.8" evidence="3 6"/>
<comment type="catalytic activity">
    <reaction evidence="1 6">
        <text>[protein]-peptidylproline (omega=180) = [protein]-peptidylproline (omega=0)</text>
        <dbReference type="Rhea" id="RHEA:16237"/>
        <dbReference type="Rhea" id="RHEA-COMP:10747"/>
        <dbReference type="Rhea" id="RHEA-COMP:10748"/>
        <dbReference type="ChEBI" id="CHEBI:83833"/>
        <dbReference type="ChEBI" id="CHEBI:83834"/>
        <dbReference type="EC" id="5.2.1.8"/>
    </reaction>
</comment>
<evidence type="ECO:0000313" key="10">
    <source>
        <dbReference type="EMBL" id="KLN34683.1"/>
    </source>
</evidence>
<evidence type="ECO:0000256" key="4">
    <source>
        <dbReference type="ARBA" id="ARBA00023110"/>
    </source>
</evidence>
<evidence type="ECO:0000313" key="11">
    <source>
        <dbReference type="Proteomes" id="UP000035265"/>
    </source>
</evidence>
<dbReference type="Gene3D" id="3.10.50.40">
    <property type="match status" value="2"/>
</dbReference>
<dbReference type="GO" id="GO:0003755">
    <property type="term" value="F:peptidyl-prolyl cis-trans isomerase activity"/>
    <property type="evidence" value="ECO:0007669"/>
    <property type="project" value="UniProtKB-KW"/>
</dbReference>
<keyword evidence="5 6" id="KW-0413">Isomerase</keyword>
<keyword evidence="11" id="KW-1185">Reference proteome</keyword>
<accession>A0A0H2KNC6</accession>
<evidence type="ECO:0000256" key="3">
    <source>
        <dbReference type="ARBA" id="ARBA00013194"/>
    </source>
</evidence>
<dbReference type="PROSITE" id="PS51257">
    <property type="entry name" value="PROKAR_LIPOPROTEIN"/>
    <property type="match status" value="1"/>
</dbReference>
<evidence type="ECO:0000256" key="2">
    <source>
        <dbReference type="ARBA" id="ARBA00006577"/>
    </source>
</evidence>
<dbReference type="PATRIC" id="fig|264251.5.peg.2235"/>
<dbReference type="PANTHER" id="PTHR43811">
    <property type="entry name" value="FKBP-TYPE PEPTIDYL-PROLYL CIS-TRANS ISOMERASE FKPA"/>
    <property type="match status" value="1"/>
</dbReference>